<keyword evidence="2" id="KW-1185">Reference proteome</keyword>
<reference evidence="1" key="2">
    <citation type="submission" date="2020-11" db="EMBL/GenBank/DDBJ databases">
        <authorList>
            <person name="McCartney M.A."/>
            <person name="Auch B."/>
            <person name="Kono T."/>
            <person name="Mallez S."/>
            <person name="Becker A."/>
            <person name="Gohl D.M."/>
            <person name="Silverstein K.A.T."/>
            <person name="Koren S."/>
            <person name="Bechman K.B."/>
            <person name="Herman A."/>
            <person name="Abrahante J.E."/>
            <person name="Garbe J."/>
        </authorList>
    </citation>
    <scope>NUCLEOTIDE SEQUENCE</scope>
    <source>
        <strain evidence="1">Duluth1</strain>
        <tissue evidence="1">Whole animal</tissue>
    </source>
</reference>
<reference evidence="1" key="1">
    <citation type="journal article" date="2019" name="bioRxiv">
        <title>The Genome of the Zebra Mussel, Dreissena polymorpha: A Resource for Invasive Species Research.</title>
        <authorList>
            <person name="McCartney M.A."/>
            <person name="Auch B."/>
            <person name="Kono T."/>
            <person name="Mallez S."/>
            <person name="Zhang Y."/>
            <person name="Obille A."/>
            <person name="Becker A."/>
            <person name="Abrahante J.E."/>
            <person name="Garbe J."/>
            <person name="Badalamenti J.P."/>
            <person name="Herman A."/>
            <person name="Mangelson H."/>
            <person name="Liachko I."/>
            <person name="Sullivan S."/>
            <person name="Sone E.D."/>
            <person name="Koren S."/>
            <person name="Silverstein K.A.T."/>
            <person name="Beckman K.B."/>
            <person name="Gohl D.M."/>
        </authorList>
    </citation>
    <scope>NUCLEOTIDE SEQUENCE</scope>
    <source>
        <strain evidence="1">Duluth1</strain>
        <tissue evidence="1">Whole animal</tissue>
    </source>
</reference>
<organism evidence="1 2">
    <name type="scientific">Dreissena polymorpha</name>
    <name type="common">Zebra mussel</name>
    <name type="synonym">Mytilus polymorpha</name>
    <dbReference type="NCBI Taxonomy" id="45954"/>
    <lineage>
        <taxon>Eukaryota</taxon>
        <taxon>Metazoa</taxon>
        <taxon>Spiralia</taxon>
        <taxon>Lophotrochozoa</taxon>
        <taxon>Mollusca</taxon>
        <taxon>Bivalvia</taxon>
        <taxon>Autobranchia</taxon>
        <taxon>Heteroconchia</taxon>
        <taxon>Euheterodonta</taxon>
        <taxon>Imparidentia</taxon>
        <taxon>Neoheterodontei</taxon>
        <taxon>Myida</taxon>
        <taxon>Dreissenoidea</taxon>
        <taxon>Dreissenidae</taxon>
        <taxon>Dreissena</taxon>
    </lineage>
</organism>
<name>A0A9D4LVF3_DREPO</name>
<proteinExistence type="predicted"/>
<evidence type="ECO:0000313" key="1">
    <source>
        <dbReference type="EMBL" id="KAH3865388.1"/>
    </source>
</evidence>
<sequence length="111" mass="12516">MQEPNWLTYRNDQLTGYIFGKRKTASSRLAAIIHCSHVSTIYINTYTKTGPLLGGHVFSPIWTILEIIRDNNKTKVLTKFHDDSATFVTSRVFTMKTAPSTALAAMFFNGQ</sequence>
<dbReference type="Proteomes" id="UP000828390">
    <property type="component" value="Unassembled WGS sequence"/>
</dbReference>
<evidence type="ECO:0000313" key="2">
    <source>
        <dbReference type="Proteomes" id="UP000828390"/>
    </source>
</evidence>
<accession>A0A9D4LVF3</accession>
<gene>
    <name evidence="1" type="ORF">DPMN_028427</name>
</gene>
<protein>
    <submittedName>
        <fullName evidence="1">Uncharacterized protein</fullName>
    </submittedName>
</protein>
<dbReference type="AlphaFoldDB" id="A0A9D4LVF3"/>
<dbReference type="EMBL" id="JAIWYP010000002">
    <property type="protein sequence ID" value="KAH3865388.1"/>
    <property type="molecule type" value="Genomic_DNA"/>
</dbReference>
<comment type="caution">
    <text evidence="1">The sequence shown here is derived from an EMBL/GenBank/DDBJ whole genome shotgun (WGS) entry which is preliminary data.</text>
</comment>